<name>A0A8S3RTB7_MYTED</name>
<reference evidence="2" key="1">
    <citation type="submission" date="2021-03" db="EMBL/GenBank/DDBJ databases">
        <authorList>
            <person name="Bekaert M."/>
        </authorList>
    </citation>
    <scope>NUCLEOTIDE SEQUENCE</scope>
</reference>
<comment type="caution">
    <text evidence="2">The sequence shown here is derived from an EMBL/GenBank/DDBJ whole genome shotgun (WGS) entry which is preliminary data.</text>
</comment>
<evidence type="ECO:0000313" key="2">
    <source>
        <dbReference type="EMBL" id="CAG2209513.1"/>
    </source>
</evidence>
<accession>A0A8S3RTB7</accession>
<feature type="compositionally biased region" description="Low complexity" evidence="1">
    <location>
        <begin position="111"/>
        <end position="122"/>
    </location>
</feature>
<dbReference type="Proteomes" id="UP000683360">
    <property type="component" value="Unassembled WGS sequence"/>
</dbReference>
<evidence type="ECO:0000313" key="3">
    <source>
        <dbReference type="Proteomes" id="UP000683360"/>
    </source>
</evidence>
<evidence type="ECO:0000256" key="1">
    <source>
        <dbReference type="SAM" id="MobiDB-lite"/>
    </source>
</evidence>
<dbReference type="AlphaFoldDB" id="A0A8S3RTB7"/>
<organism evidence="2 3">
    <name type="scientific">Mytilus edulis</name>
    <name type="common">Blue mussel</name>
    <dbReference type="NCBI Taxonomy" id="6550"/>
    <lineage>
        <taxon>Eukaryota</taxon>
        <taxon>Metazoa</taxon>
        <taxon>Spiralia</taxon>
        <taxon>Lophotrochozoa</taxon>
        <taxon>Mollusca</taxon>
        <taxon>Bivalvia</taxon>
        <taxon>Autobranchia</taxon>
        <taxon>Pteriomorphia</taxon>
        <taxon>Mytilida</taxon>
        <taxon>Mytiloidea</taxon>
        <taxon>Mytilidae</taxon>
        <taxon>Mytilinae</taxon>
        <taxon>Mytilus</taxon>
    </lineage>
</organism>
<protein>
    <submittedName>
        <fullName evidence="2">Uncharacterized protein</fullName>
    </submittedName>
</protein>
<feature type="compositionally biased region" description="Polar residues" evidence="1">
    <location>
        <begin position="123"/>
        <end position="132"/>
    </location>
</feature>
<feature type="region of interest" description="Disordered" evidence="1">
    <location>
        <begin position="98"/>
        <end position="141"/>
    </location>
</feature>
<dbReference type="EMBL" id="CAJPWZ010001191">
    <property type="protein sequence ID" value="CAG2209513.1"/>
    <property type="molecule type" value="Genomic_DNA"/>
</dbReference>
<dbReference type="OrthoDB" id="5980952at2759"/>
<feature type="compositionally biased region" description="Basic and acidic residues" evidence="1">
    <location>
        <begin position="98"/>
        <end position="108"/>
    </location>
</feature>
<proteinExistence type="predicted"/>
<sequence length="234" mass="26894">MLKERLSCNILPRKTPIKISSESYSQRRDLINNRLRLLARESLRRETIYIYEFPSWITNKDLFCRDEIHFTHFGMSKYYFAIKAAVLETRGIGTNKRLEKHNTSHSDDDLTTTPLASPTTDTVAETSSSVPSTILEKGGGKNGSIPEKFTSLSIKSMDILQKKKEKPNVLLDFAKCLGTRRPESDSPLLPVDRMPFGLIQYQLQFFSNSNTKKAIIFIKFSIIFFVHEHDEQLK</sequence>
<keyword evidence="3" id="KW-1185">Reference proteome</keyword>
<gene>
    <name evidence="2" type="ORF">MEDL_23646</name>
</gene>